<evidence type="ECO:0000313" key="2">
    <source>
        <dbReference type="EMBL" id="KAA0192756.1"/>
    </source>
</evidence>
<comment type="similarity">
    <text evidence="1">Belongs to the STXBP/unc-18/SEC1 family.</text>
</comment>
<dbReference type="InterPro" id="IPR001619">
    <property type="entry name" value="Sec1-like"/>
</dbReference>
<dbReference type="PANTHER" id="PTHR11679">
    <property type="entry name" value="VESICLE PROTEIN SORTING-ASSOCIATED"/>
    <property type="match status" value="1"/>
</dbReference>
<dbReference type="Proteomes" id="UP000711488">
    <property type="component" value="Unassembled WGS sequence"/>
</dbReference>
<dbReference type="Pfam" id="PF00995">
    <property type="entry name" value="Sec1"/>
    <property type="match status" value="1"/>
</dbReference>
<dbReference type="InterPro" id="IPR036045">
    <property type="entry name" value="Sec1-like_sf"/>
</dbReference>
<dbReference type="EMBL" id="JQDR03011444">
    <property type="protein sequence ID" value="KAA0192756.1"/>
    <property type="molecule type" value="Genomic_DNA"/>
</dbReference>
<dbReference type="Gene3D" id="3.40.50.1910">
    <property type="match status" value="1"/>
</dbReference>
<reference evidence="2" key="1">
    <citation type="submission" date="2014-08" db="EMBL/GenBank/DDBJ databases">
        <authorList>
            <person name="Murali S."/>
            <person name="Richards S."/>
            <person name="Bandaranaike D."/>
            <person name="Bellair M."/>
            <person name="Blankenburg K."/>
            <person name="Chao H."/>
            <person name="Dinh H."/>
            <person name="Doddapaneni H."/>
            <person name="Dugan-Rocha S."/>
            <person name="Elkadiri S."/>
            <person name="Gnanaolivu R."/>
            <person name="Hughes D."/>
            <person name="Lee S."/>
            <person name="Li M."/>
            <person name="Ming W."/>
            <person name="Munidasa M."/>
            <person name="Muniz J."/>
            <person name="Nguyen L."/>
            <person name="Osuji N."/>
            <person name="Pu L.-L."/>
            <person name="Puazo M."/>
            <person name="Skinner E."/>
            <person name="Qu C."/>
            <person name="Quiroz J."/>
            <person name="Raj R."/>
            <person name="Weissenberger G."/>
            <person name="Xin Y."/>
            <person name="Zou X."/>
            <person name="Han Y."/>
            <person name="Worley K."/>
            <person name="Muzny D."/>
            <person name="Gibbs R."/>
        </authorList>
    </citation>
    <scope>NUCLEOTIDE SEQUENCE</scope>
    <source>
        <strain evidence="2">HAZT.00-mixed</strain>
        <tissue evidence="2">Whole organism</tissue>
    </source>
</reference>
<accession>A0A6A0GZE7</accession>
<reference evidence="2" key="2">
    <citation type="journal article" date="2018" name="Environ. Sci. Technol.">
        <title>The Toxicogenome of Hyalella azteca: A Model for Sediment Ecotoxicology and Evolutionary Toxicology.</title>
        <authorList>
            <person name="Poynton H.C."/>
            <person name="Hasenbein S."/>
            <person name="Benoit J.B."/>
            <person name="Sepulveda M.S."/>
            <person name="Poelchau M.F."/>
            <person name="Hughes D.S.T."/>
            <person name="Murali S.C."/>
            <person name="Chen S."/>
            <person name="Glastad K.M."/>
            <person name="Goodisman M.A.D."/>
            <person name="Werren J.H."/>
            <person name="Vineis J.H."/>
            <person name="Bowen J.L."/>
            <person name="Friedrich M."/>
            <person name="Jones J."/>
            <person name="Robertson H.M."/>
            <person name="Feyereisen R."/>
            <person name="Mechler-Hickson A."/>
            <person name="Mathers N."/>
            <person name="Lee C.E."/>
            <person name="Colbourne J.K."/>
            <person name="Biales A."/>
            <person name="Johnston J.S."/>
            <person name="Wellborn G.A."/>
            <person name="Rosendale A.J."/>
            <person name="Cridge A.G."/>
            <person name="Munoz-Torres M.C."/>
            <person name="Bain P.A."/>
            <person name="Manny A.R."/>
            <person name="Major K.M."/>
            <person name="Lambert F.N."/>
            <person name="Vulpe C.D."/>
            <person name="Tuck P."/>
            <person name="Blalock B.J."/>
            <person name="Lin Y.Y."/>
            <person name="Smith M.E."/>
            <person name="Ochoa-Acuna H."/>
            <person name="Chen M.M."/>
            <person name="Childers C.P."/>
            <person name="Qu J."/>
            <person name="Dugan S."/>
            <person name="Lee S.L."/>
            <person name="Chao H."/>
            <person name="Dinh H."/>
            <person name="Han Y."/>
            <person name="Doddapaneni H."/>
            <person name="Worley K.C."/>
            <person name="Muzny D.M."/>
            <person name="Gibbs R.A."/>
            <person name="Richards S."/>
        </authorList>
    </citation>
    <scope>NUCLEOTIDE SEQUENCE</scope>
    <source>
        <strain evidence="2">HAZT.00-mixed</strain>
        <tissue evidence="2">Whole organism</tissue>
    </source>
</reference>
<reference evidence="2" key="3">
    <citation type="submission" date="2019-06" db="EMBL/GenBank/DDBJ databases">
        <authorList>
            <person name="Poynton C."/>
            <person name="Hasenbein S."/>
            <person name="Benoit J.B."/>
            <person name="Sepulveda M.S."/>
            <person name="Poelchau M.F."/>
            <person name="Murali S.C."/>
            <person name="Chen S."/>
            <person name="Glastad K.M."/>
            <person name="Werren J.H."/>
            <person name="Vineis J.H."/>
            <person name="Bowen J.L."/>
            <person name="Friedrich M."/>
            <person name="Jones J."/>
            <person name="Robertson H.M."/>
            <person name="Feyereisen R."/>
            <person name="Mechler-Hickson A."/>
            <person name="Mathers N."/>
            <person name="Lee C.E."/>
            <person name="Colbourne J.K."/>
            <person name="Biales A."/>
            <person name="Johnston J.S."/>
            <person name="Wellborn G.A."/>
            <person name="Rosendale A.J."/>
            <person name="Cridge A.G."/>
            <person name="Munoz-Torres M.C."/>
            <person name="Bain P.A."/>
            <person name="Manny A.R."/>
            <person name="Major K.M."/>
            <person name="Lambert F.N."/>
            <person name="Vulpe C.D."/>
            <person name="Tuck P."/>
            <person name="Blalock B.J."/>
            <person name="Lin Y.-Y."/>
            <person name="Smith M.E."/>
            <person name="Ochoa-Acuna H."/>
            <person name="Chen M.-J.M."/>
            <person name="Childers C.P."/>
            <person name="Qu J."/>
            <person name="Dugan S."/>
            <person name="Lee S.L."/>
            <person name="Chao H."/>
            <person name="Dinh H."/>
            <person name="Han Y."/>
            <person name="Doddapaneni H."/>
            <person name="Worley K.C."/>
            <person name="Muzny D.M."/>
            <person name="Gibbs R.A."/>
            <person name="Richards S."/>
        </authorList>
    </citation>
    <scope>NUCLEOTIDE SEQUENCE</scope>
    <source>
        <strain evidence="2">HAZT.00-mixed</strain>
        <tissue evidence="2">Whole organism</tissue>
    </source>
</reference>
<proteinExistence type="inferred from homology"/>
<dbReference type="InterPro" id="IPR027482">
    <property type="entry name" value="Sec1-like_dom2"/>
</dbReference>
<name>A0A6A0GZE7_HYAAZ</name>
<dbReference type="AlphaFoldDB" id="A0A6A0GZE7"/>
<dbReference type="GO" id="GO:0016192">
    <property type="term" value="P:vesicle-mediated transport"/>
    <property type="evidence" value="ECO:0007669"/>
    <property type="project" value="InterPro"/>
</dbReference>
<dbReference type="SUPFAM" id="SSF56815">
    <property type="entry name" value="Sec1/munc18-like (SM) proteins"/>
    <property type="match status" value="1"/>
</dbReference>
<comment type="caution">
    <text evidence="2">The sequence shown here is derived from an EMBL/GenBank/DDBJ whole genome shotgun (WGS) entry which is preliminary data.</text>
</comment>
<evidence type="ECO:0000256" key="1">
    <source>
        <dbReference type="ARBA" id="ARBA00009884"/>
    </source>
</evidence>
<gene>
    <name evidence="2" type="ORF">HAZT_HAZT012235</name>
</gene>
<protein>
    <submittedName>
        <fullName evidence="2">Uncharacterized protein</fullName>
    </submittedName>
</protein>
<sequence length="98" mass="10944">MTLPCLTSCHVAACPEEMFNELCKQPVSKYIKTLKEINIAFLPYEGQIFSLDSPEAFPQMYSPPRSGTRGAIMERLAEQIATLCATLGEYPAIRWVGE</sequence>
<organism evidence="2">
    <name type="scientific">Hyalella azteca</name>
    <name type="common">Amphipod</name>
    <dbReference type="NCBI Taxonomy" id="294128"/>
    <lineage>
        <taxon>Eukaryota</taxon>
        <taxon>Metazoa</taxon>
        <taxon>Ecdysozoa</taxon>
        <taxon>Arthropoda</taxon>
        <taxon>Crustacea</taxon>
        <taxon>Multicrustacea</taxon>
        <taxon>Malacostraca</taxon>
        <taxon>Eumalacostraca</taxon>
        <taxon>Peracarida</taxon>
        <taxon>Amphipoda</taxon>
        <taxon>Senticaudata</taxon>
        <taxon>Talitrida</taxon>
        <taxon>Talitroidea</taxon>
        <taxon>Hyalellidae</taxon>
        <taxon>Hyalella</taxon>
    </lineage>
</organism>